<evidence type="ECO:0008006" key="4">
    <source>
        <dbReference type="Google" id="ProtNLM"/>
    </source>
</evidence>
<keyword evidence="3" id="KW-1185">Reference proteome</keyword>
<dbReference type="Proteomes" id="UP001324270">
    <property type="component" value="Unassembled WGS sequence"/>
</dbReference>
<proteinExistence type="predicted"/>
<evidence type="ECO:0000256" key="1">
    <source>
        <dbReference type="SAM" id="MobiDB-lite"/>
    </source>
</evidence>
<evidence type="ECO:0000313" key="2">
    <source>
        <dbReference type="EMBL" id="MEB3039202.1"/>
    </source>
</evidence>
<protein>
    <recommendedName>
        <fullName evidence="4">YozE SAM-like domain-containing protein</fullName>
    </recommendedName>
</protein>
<sequence>MTDFTEDRLNDLLKGGYAKAVGEDKETFIAFYAYLFNDNDPCPSCPHKLSSYWDRLAREGKSRLITIQKKIEEMARNKKNTDTTLQEGSFRLKSDIHSLPMDFGSSEFFNNDTLTNDIALQYLSINPNRIANFEEYPKDWERHVEDWKSQQVTDEVSESTTDEVTQ</sequence>
<evidence type="ECO:0000313" key="3">
    <source>
        <dbReference type="Proteomes" id="UP001324270"/>
    </source>
</evidence>
<dbReference type="EMBL" id="JAYKBV010000001">
    <property type="protein sequence ID" value="MEB3039202.1"/>
    <property type="molecule type" value="Genomic_DNA"/>
</dbReference>
<feature type="region of interest" description="Disordered" evidence="1">
    <location>
        <begin position="147"/>
        <end position="166"/>
    </location>
</feature>
<accession>A0ABU5Y5K6</accession>
<gene>
    <name evidence="2" type="ORF">VJJ49_00635</name>
</gene>
<comment type="caution">
    <text evidence="2">The sequence shown here is derived from an EMBL/GenBank/DDBJ whole genome shotgun (WGS) entry which is preliminary data.</text>
</comment>
<feature type="compositionally biased region" description="Acidic residues" evidence="1">
    <location>
        <begin position="155"/>
        <end position="166"/>
    </location>
</feature>
<organism evidence="2 3">
    <name type="scientific">Capnocytophaga gingivalis</name>
    <dbReference type="NCBI Taxonomy" id="1017"/>
    <lineage>
        <taxon>Bacteria</taxon>
        <taxon>Pseudomonadati</taxon>
        <taxon>Bacteroidota</taxon>
        <taxon>Flavobacteriia</taxon>
        <taxon>Flavobacteriales</taxon>
        <taxon>Flavobacteriaceae</taxon>
        <taxon>Capnocytophaga</taxon>
    </lineage>
</organism>
<dbReference type="RefSeq" id="WP_323978601.1">
    <property type="nucleotide sequence ID" value="NZ_JAYKBV010000001.1"/>
</dbReference>
<name>A0ABU5Y5K6_9FLAO</name>
<reference evidence="2 3" key="1">
    <citation type="submission" date="2023-12" db="EMBL/GenBank/DDBJ databases">
        <title>Genomic sequences of Capnocytophaga and Parvimonas strains.</title>
        <authorList>
            <person name="Watt R.M."/>
            <person name="Wang M."/>
            <person name="Yang T."/>
            <person name="Tong W.M."/>
        </authorList>
    </citation>
    <scope>NUCLEOTIDE SEQUENCE [LARGE SCALE GENOMIC DNA]</scope>
    <source>
        <strain evidence="2 3">CCUG 13156</strain>
    </source>
</reference>